<sequence length="528" mass="60365">TYIHIMINATQLKTYNTDTFDFNDFEYIPEDYEDTEGTSLAVESESVMTDNVMADKSDFDIELKTFLFNDTSFNQARKLAEAEEETDINILQENNDTDIDIESCNIASSLAADLESENNENEYLVQGNIDTNMKLSQRLSACPILDIVDGDIKCCGSYSQAQRSLTQLVGAWEIDSEIFQQTKATNNLSMMGVYLHKNDTTDGLQILGHWIMRMAETADEGKKKVLLTYLISVLPAFFDTKSFPVTTKSPSLLFVKIVLRLGHVNMMNIIDQKYDITSETAPALGKALGIATWNARYEVRNKKMNLESPSSLAVYQDGFPLCLKLYISSAQAERERLELLISEYMGDMVTIKEERAVLSRKEALWKLANELFVALSLPDPKTHEIFMNAPEMTPTGFSNIFACYDLGTARLYEILRQDVYKIEPKNTVGRRKRNVVVHNIHINQAENSNVAAGQLHEQMGAKRQRRATSNYEKNILDELLKYDTFPEEKAVEILRNIQEQSNDWDMQRVRIYWNNNRHNKRKKVSSDM</sequence>
<feature type="non-terminal residue" evidence="1">
    <location>
        <position position="1"/>
    </location>
</feature>
<dbReference type="EMBL" id="CAJVQB010031304">
    <property type="protein sequence ID" value="CAG8816714.1"/>
    <property type="molecule type" value="Genomic_DNA"/>
</dbReference>
<organism evidence="1 2">
    <name type="scientific">Gigaspora margarita</name>
    <dbReference type="NCBI Taxonomy" id="4874"/>
    <lineage>
        <taxon>Eukaryota</taxon>
        <taxon>Fungi</taxon>
        <taxon>Fungi incertae sedis</taxon>
        <taxon>Mucoromycota</taxon>
        <taxon>Glomeromycotina</taxon>
        <taxon>Glomeromycetes</taxon>
        <taxon>Diversisporales</taxon>
        <taxon>Gigasporaceae</taxon>
        <taxon>Gigaspora</taxon>
    </lineage>
</organism>
<evidence type="ECO:0000313" key="2">
    <source>
        <dbReference type="Proteomes" id="UP000789901"/>
    </source>
</evidence>
<proteinExistence type="predicted"/>
<reference evidence="1 2" key="1">
    <citation type="submission" date="2021-06" db="EMBL/GenBank/DDBJ databases">
        <authorList>
            <person name="Kallberg Y."/>
            <person name="Tangrot J."/>
            <person name="Rosling A."/>
        </authorList>
    </citation>
    <scope>NUCLEOTIDE SEQUENCE [LARGE SCALE GENOMIC DNA]</scope>
    <source>
        <strain evidence="1 2">120-4 pot B 10/14</strain>
    </source>
</reference>
<protein>
    <submittedName>
        <fullName evidence="1">14776_t:CDS:1</fullName>
    </submittedName>
</protein>
<name>A0ABN7W4Q5_GIGMA</name>
<evidence type="ECO:0000313" key="1">
    <source>
        <dbReference type="EMBL" id="CAG8816714.1"/>
    </source>
</evidence>
<accession>A0ABN7W4Q5</accession>
<keyword evidence="2" id="KW-1185">Reference proteome</keyword>
<comment type="caution">
    <text evidence="1">The sequence shown here is derived from an EMBL/GenBank/DDBJ whole genome shotgun (WGS) entry which is preliminary data.</text>
</comment>
<dbReference type="Proteomes" id="UP000789901">
    <property type="component" value="Unassembled WGS sequence"/>
</dbReference>
<gene>
    <name evidence="1" type="ORF">GMARGA_LOCUS26617</name>
</gene>